<keyword evidence="1 2" id="KW-0238">DNA-binding</keyword>
<evidence type="ECO:0000259" key="4">
    <source>
        <dbReference type="PROSITE" id="PS50977"/>
    </source>
</evidence>
<dbReference type="SUPFAM" id="SSF46689">
    <property type="entry name" value="Homeodomain-like"/>
    <property type="match status" value="1"/>
</dbReference>
<evidence type="ECO:0000256" key="3">
    <source>
        <dbReference type="SAM" id="MobiDB-lite"/>
    </source>
</evidence>
<feature type="region of interest" description="Disordered" evidence="3">
    <location>
        <begin position="209"/>
        <end position="230"/>
    </location>
</feature>
<dbReference type="Pfam" id="PF00440">
    <property type="entry name" value="TetR_N"/>
    <property type="match status" value="1"/>
</dbReference>
<dbReference type="InterPro" id="IPR050109">
    <property type="entry name" value="HTH-type_TetR-like_transc_reg"/>
</dbReference>
<dbReference type="Proteomes" id="UP001156441">
    <property type="component" value="Unassembled WGS sequence"/>
</dbReference>
<dbReference type="PROSITE" id="PS50977">
    <property type="entry name" value="HTH_TETR_2"/>
    <property type="match status" value="1"/>
</dbReference>
<evidence type="ECO:0000313" key="6">
    <source>
        <dbReference type="Proteomes" id="UP001156441"/>
    </source>
</evidence>
<keyword evidence="6" id="KW-1185">Reference proteome</keyword>
<feature type="compositionally biased region" description="Pro residues" evidence="3">
    <location>
        <begin position="212"/>
        <end position="230"/>
    </location>
</feature>
<dbReference type="PANTHER" id="PTHR30055:SF226">
    <property type="entry name" value="HTH-TYPE TRANSCRIPTIONAL REGULATOR PKSA"/>
    <property type="match status" value="1"/>
</dbReference>
<organism evidence="5 6">
    <name type="scientific">Actinophytocola gossypii</name>
    <dbReference type="NCBI Taxonomy" id="2812003"/>
    <lineage>
        <taxon>Bacteria</taxon>
        <taxon>Bacillati</taxon>
        <taxon>Actinomycetota</taxon>
        <taxon>Actinomycetes</taxon>
        <taxon>Pseudonocardiales</taxon>
        <taxon>Pseudonocardiaceae</taxon>
    </lineage>
</organism>
<dbReference type="InterPro" id="IPR009057">
    <property type="entry name" value="Homeodomain-like_sf"/>
</dbReference>
<gene>
    <name evidence="5" type="ORF">JT362_19660</name>
</gene>
<dbReference type="Gene3D" id="1.10.357.10">
    <property type="entry name" value="Tetracycline Repressor, domain 2"/>
    <property type="match status" value="1"/>
</dbReference>
<evidence type="ECO:0000256" key="1">
    <source>
        <dbReference type="ARBA" id="ARBA00023125"/>
    </source>
</evidence>
<feature type="DNA-binding region" description="H-T-H motif" evidence="2">
    <location>
        <begin position="51"/>
        <end position="70"/>
    </location>
</feature>
<name>A0ABT2JDJ3_9PSEU</name>
<protein>
    <submittedName>
        <fullName evidence="5">TetR/AcrR family transcriptional regulator</fullName>
    </submittedName>
</protein>
<dbReference type="InterPro" id="IPR001647">
    <property type="entry name" value="HTH_TetR"/>
</dbReference>
<dbReference type="PRINTS" id="PR00455">
    <property type="entry name" value="HTHTETR"/>
</dbReference>
<accession>A0ABT2JDJ3</accession>
<proteinExistence type="predicted"/>
<comment type="caution">
    <text evidence="5">The sequence shown here is derived from an EMBL/GenBank/DDBJ whole genome shotgun (WGS) entry which is preliminary data.</text>
</comment>
<reference evidence="5 6" key="1">
    <citation type="submission" date="2021-02" db="EMBL/GenBank/DDBJ databases">
        <title>Actinophytocola xerophila sp. nov., isolated from soil of cotton cropping field.</title>
        <authorList>
            <person name="Huang R."/>
            <person name="Chen X."/>
            <person name="Ge X."/>
            <person name="Liu W."/>
        </authorList>
    </citation>
    <scope>NUCLEOTIDE SEQUENCE [LARGE SCALE GENOMIC DNA]</scope>
    <source>
        <strain evidence="5 6">S1-96</strain>
    </source>
</reference>
<dbReference type="EMBL" id="JAFFZE010000015">
    <property type="protein sequence ID" value="MCT2585339.1"/>
    <property type="molecule type" value="Genomic_DNA"/>
</dbReference>
<evidence type="ECO:0000256" key="2">
    <source>
        <dbReference type="PROSITE-ProRule" id="PRU00335"/>
    </source>
</evidence>
<sequence length="230" mass="25493">MYMRAFLHVKPRRSKMAAAHRTQQERSSQTRALLLDATVDCLVELGYANTTVAEICQRAGLSRGAQQHHFTTKAELMTSALEHLFTRLADRILATELPAGPGRLERGIDLLWETYSGTMSTAAVELWVAARTDDELRRRLLPVDRALGHATLEFYRQLVGRDVDQEELETVLLLTVNLFRGLALDAMIGGDPARRAALLSEWKALVLDRRLGPPPPGPNPPPPTPASSPE</sequence>
<feature type="domain" description="HTH tetR-type" evidence="4">
    <location>
        <begin position="28"/>
        <end position="88"/>
    </location>
</feature>
<evidence type="ECO:0000313" key="5">
    <source>
        <dbReference type="EMBL" id="MCT2585339.1"/>
    </source>
</evidence>
<dbReference type="PANTHER" id="PTHR30055">
    <property type="entry name" value="HTH-TYPE TRANSCRIPTIONAL REGULATOR RUTR"/>
    <property type="match status" value="1"/>
</dbReference>